<proteinExistence type="predicted"/>
<dbReference type="Proteomes" id="UP000095283">
    <property type="component" value="Unplaced"/>
</dbReference>
<reference evidence="2" key="1">
    <citation type="submission" date="2016-11" db="UniProtKB">
        <authorList>
            <consortium name="WormBaseParasite"/>
        </authorList>
    </citation>
    <scope>IDENTIFICATION</scope>
</reference>
<accession>A0A1I7WB34</accession>
<evidence type="ECO:0000313" key="2">
    <source>
        <dbReference type="WBParaSite" id="Hba_01909"/>
    </source>
</evidence>
<sequence>MALRVPANKCTEFLKYTIDCNSLPNDLFCILITNSDSASDYGSFECDFLSSIQRWLLIRKRISQIREIIMGI</sequence>
<keyword evidence="1" id="KW-1185">Reference proteome</keyword>
<protein>
    <submittedName>
        <fullName evidence="2">Uncharacterized protein</fullName>
    </submittedName>
</protein>
<dbReference type="AlphaFoldDB" id="A0A1I7WB34"/>
<dbReference type="WBParaSite" id="Hba_01909">
    <property type="protein sequence ID" value="Hba_01909"/>
    <property type="gene ID" value="Hba_01909"/>
</dbReference>
<evidence type="ECO:0000313" key="1">
    <source>
        <dbReference type="Proteomes" id="UP000095283"/>
    </source>
</evidence>
<organism evidence="1 2">
    <name type="scientific">Heterorhabditis bacteriophora</name>
    <name type="common">Entomopathogenic nematode worm</name>
    <dbReference type="NCBI Taxonomy" id="37862"/>
    <lineage>
        <taxon>Eukaryota</taxon>
        <taxon>Metazoa</taxon>
        <taxon>Ecdysozoa</taxon>
        <taxon>Nematoda</taxon>
        <taxon>Chromadorea</taxon>
        <taxon>Rhabditida</taxon>
        <taxon>Rhabditina</taxon>
        <taxon>Rhabditomorpha</taxon>
        <taxon>Strongyloidea</taxon>
        <taxon>Heterorhabditidae</taxon>
        <taxon>Heterorhabditis</taxon>
    </lineage>
</organism>
<name>A0A1I7WB34_HETBA</name>